<name>A0A244CRD6_PSEDV</name>
<dbReference type="RefSeq" id="WP_086743468.1">
    <property type="nucleotide sequence ID" value="NZ_MWPV01000002.1"/>
</dbReference>
<organism evidence="2 3">
    <name type="scientific">Pseudoalteromonas ulvae</name>
    <dbReference type="NCBI Taxonomy" id="107327"/>
    <lineage>
        <taxon>Bacteria</taxon>
        <taxon>Pseudomonadati</taxon>
        <taxon>Pseudomonadota</taxon>
        <taxon>Gammaproteobacteria</taxon>
        <taxon>Alteromonadales</taxon>
        <taxon>Pseudoalteromonadaceae</taxon>
        <taxon>Pseudoalteromonas</taxon>
    </lineage>
</organism>
<reference evidence="2 3" key="1">
    <citation type="submission" date="2017-02" db="EMBL/GenBank/DDBJ databases">
        <title>Pseudoalteromonas ulvae TC14 Genome.</title>
        <authorList>
            <person name="Molmeret M."/>
        </authorList>
    </citation>
    <scope>NUCLEOTIDE SEQUENCE [LARGE SCALE GENOMIC DNA]</scope>
    <source>
        <strain evidence="2">TC14</strain>
    </source>
</reference>
<feature type="domain" description="HDOD" evidence="1">
    <location>
        <begin position="18"/>
        <end position="213"/>
    </location>
</feature>
<dbReference type="EMBL" id="MWPV01000002">
    <property type="protein sequence ID" value="OUL58162.1"/>
    <property type="molecule type" value="Genomic_DNA"/>
</dbReference>
<dbReference type="PANTHER" id="PTHR33525:SF6">
    <property type="entry name" value="HDOD DOMAIN-CONTAINING PROTEIN"/>
    <property type="match status" value="1"/>
</dbReference>
<gene>
    <name evidence="2" type="ORF">B1199_07350</name>
</gene>
<dbReference type="PROSITE" id="PS51833">
    <property type="entry name" value="HDOD"/>
    <property type="match status" value="1"/>
</dbReference>
<keyword evidence="3" id="KW-1185">Reference proteome</keyword>
<dbReference type="AlphaFoldDB" id="A0A244CRD6"/>
<protein>
    <recommendedName>
        <fullName evidence="1">HDOD domain-containing protein</fullName>
    </recommendedName>
</protein>
<dbReference type="PANTHER" id="PTHR33525">
    <property type="match status" value="1"/>
</dbReference>
<dbReference type="OrthoDB" id="9784953at2"/>
<dbReference type="Gene3D" id="1.10.3210.10">
    <property type="entry name" value="Hypothetical protein af1432"/>
    <property type="match status" value="1"/>
</dbReference>
<dbReference type="Pfam" id="PF08668">
    <property type="entry name" value="HDOD"/>
    <property type="match status" value="1"/>
</dbReference>
<dbReference type="SUPFAM" id="SSF109604">
    <property type="entry name" value="HD-domain/PDEase-like"/>
    <property type="match status" value="1"/>
</dbReference>
<dbReference type="InterPro" id="IPR013976">
    <property type="entry name" value="HDOD"/>
</dbReference>
<evidence type="ECO:0000259" key="1">
    <source>
        <dbReference type="PROSITE" id="PS51833"/>
    </source>
</evidence>
<dbReference type="Proteomes" id="UP000194841">
    <property type="component" value="Unassembled WGS sequence"/>
</dbReference>
<evidence type="ECO:0000313" key="2">
    <source>
        <dbReference type="EMBL" id="OUL58162.1"/>
    </source>
</evidence>
<accession>A0A244CRD6</accession>
<dbReference type="InterPro" id="IPR052340">
    <property type="entry name" value="RNase_Y/CdgJ"/>
</dbReference>
<comment type="caution">
    <text evidence="2">The sequence shown here is derived from an EMBL/GenBank/DDBJ whole genome shotgun (WGS) entry which is preliminary data.</text>
</comment>
<proteinExistence type="predicted"/>
<evidence type="ECO:0000313" key="3">
    <source>
        <dbReference type="Proteomes" id="UP000194841"/>
    </source>
</evidence>
<sequence>MFDIDENVLSDLKKGFNLPPKPELLTQLQQAISEQEPNLNHIADIVNGDVAIAAAVIKVINSPFYGLARTVTDIKQAVMFLGLDSINHLVTGFLIKQAFNQSQCCISLERFWDSATEIAHIATVIGKKIKSRVPIENLHLVGLFHDAGIPAMALKYPDYIHILVASNRDYHTSLIEREENTYQTNHAVIGYYLATSWNLPTDICQIILRHHDHSYLTGNCQSINELTFATLKMAENLVHIQKRFVASPDWPFVKEAVLKTLELDESDYLDIKEDTEEFLN</sequence>